<organism evidence="2 3">
    <name type="scientific">Rotaria magnacalcarata</name>
    <dbReference type="NCBI Taxonomy" id="392030"/>
    <lineage>
        <taxon>Eukaryota</taxon>
        <taxon>Metazoa</taxon>
        <taxon>Spiralia</taxon>
        <taxon>Gnathifera</taxon>
        <taxon>Rotifera</taxon>
        <taxon>Eurotatoria</taxon>
        <taxon>Bdelloidea</taxon>
        <taxon>Philodinida</taxon>
        <taxon>Philodinidae</taxon>
        <taxon>Rotaria</taxon>
    </lineage>
</organism>
<dbReference type="EMBL" id="CAJOBH010112843">
    <property type="protein sequence ID" value="CAF4670324.1"/>
    <property type="molecule type" value="Genomic_DNA"/>
</dbReference>
<accession>A0A8S3IM86</accession>
<feature type="non-terminal residue" evidence="2">
    <location>
        <position position="57"/>
    </location>
</feature>
<dbReference type="Proteomes" id="UP000681720">
    <property type="component" value="Unassembled WGS sequence"/>
</dbReference>
<protein>
    <submittedName>
        <fullName evidence="2">Uncharacterized protein</fullName>
    </submittedName>
</protein>
<evidence type="ECO:0000313" key="3">
    <source>
        <dbReference type="Proteomes" id="UP000681720"/>
    </source>
</evidence>
<comment type="caution">
    <text evidence="2">The sequence shown here is derived from an EMBL/GenBank/DDBJ whole genome shotgun (WGS) entry which is preliminary data.</text>
</comment>
<feature type="non-terminal residue" evidence="2">
    <location>
        <position position="1"/>
    </location>
</feature>
<reference evidence="2" key="1">
    <citation type="submission" date="2021-02" db="EMBL/GenBank/DDBJ databases">
        <authorList>
            <person name="Nowell W R."/>
        </authorList>
    </citation>
    <scope>NUCLEOTIDE SEQUENCE</scope>
</reference>
<sequence>KLLFKYGDLKKRITFAPLNRISSNLIPKNKIESARRELGDPNAIFLAKDLVTYNHSK</sequence>
<gene>
    <name evidence="1" type="ORF">BYL167_LOCUS42941</name>
    <name evidence="2" type="ORF">GIL414_LOCUS76777</name>
</gene>
<name>A0A8S3IM86_9BILA</name>
<proteinExistence type="predicted"/>
<dbReference type="Proteomes" id="UP000681967">
    <property type="component" value="Unassembled WGS sequence"/>
</dbReference>
<evidence type="ECO:0000313" key="1">
    <source>
        <dbReference type="EMBL" id="CAF4670324.1"/>
    </source>
</evidence>
<dbReference type="EMBL" id="CAJOBJ010346109">
    <property type="protein sequence ID" value="CAF5201590.1"/>
    <property type="molecule type" value="Genomic_DNA"/>
</dbReference>
<evidence type="ECO:0000313" key="2">
    <source>
        <dbReference type="EMBL" id="CAF5201590.1"/>
    </source>
</evidence>
<dbReference type="AlphaFoldDB" id="A0A8S3IM86"/>